<dbReference type="AlphaFoldDB" id="A0A7J0CAK2"/>
<dbReference type="PROSITE" id="PS51186">
    <property type="entry name" value="GNAT"/>
    <property type="match status" value="1"/>
</dbReference>
<reference evidence="3 5" key="2">
    <citation type="submission" date="2020-07" db="EMBL/GenBank/DDBJ databases">
        <title>Sequencing the genomes of 1000 actinobacteria strains.</title>
        <authorList>
            <person name="Klenk H.-P."/>
        </authorList>
    </citation>
    <scope>NUCLEOTIDE SEQUENCE [LARGE SCALE GENOMIC DNA]</scope>
    <source>
        <strain evidence="3 5">DSM 41455</strain>
    </source>
</reference>
<protein>
    <submittedName>
        <fullName evidence="2 3">Aminoglycoside 2'-N-acetyltransferase</fullName>
        <ecNumber evidence="3">2.3.1.59</ecNumber>
    </submittedName>
</protein>
<evidence type="ECO:0000313" key="2">
    <source>
        <dbReference type="EMBL" id="GFM99575.1"/>
    </source>
</evidence>
<dbReference type="InterPro" id="IPR000182">
    <property type="entry name" value="GNAT_dom"/>
</dbReference>
<evidence type="ECO:0000259" key="1">
    <source>
        <dbReference type="PROSITE" id="PS51186"/>
    </source>
</evidence>
<evidence type="ECO:0000313" key="5">
    <source>
        <dbReference type="Proteomes" id="UP000530403"/>
    </source>
</evidence>
<evidence type="ECO:0000313" key="3">
    <source>
        <dbReference type="EMBL" id="NYE43129.1"/>
    </source>
</evidence>
<evidence type="ECO:0000313" key="4">
    <source>
        <dbReference type="Proteomes" id="UP000498980"/>
    </source>
</evidence>
<keyword evidence="4" id="KW-1185">Reference proteome</keyword>
<keyword evidence="3" id="KW-0012">Acyltransferase</keyword>
<proteinExistence type="predicted"/>
<dbReference type="CDD" id="cd04301">
    <property type="entry name" value="NAT_SF"/>
    <property type="match status" value="1"/>
</dbReference>
<dbReference type="RefSeq" id="WP_173316098.1">
    <property type="nucleotide sequence ID" value="NZ_BAAAUE010000009.1"/>
</dbReference>
<gene>
    <name evidence="2" type="primary">aac</name>
    <name evidence="3" type="ORF">HEB29_004140</name>
    <name evidence="2" type="ORF">Sfulv_43860</name>
</gene>
<dbReference type="EMBL" id="JACCCF010000001">
    <property type="protein sequence ID" value="NYE43129.1"/>
    <property type="molecule type" value="Genomic_DNA"/>
</dbReference>
<accession>A0A7J0CAK2</accession>
<organism evidence="2 4">
    <name type="scientific">Streptomyces fulvorobeus</name>
    <dbReference type="NCBI Taxonomy" id="284028"/>
    <lineage>
        <taxon>Bacteria</taxon>
        <taxon>Bacillati</taxon>
        <taxon>Actinomycetota</taxon>
        <taxon>Actinomycetes</taxon>
        <taxon>Kitasatosporales</taxon>
        <taxon>Streptomycetaceae</taxon>
        <taxon>Streptomyces</taxon>
    </lineage>
</organism>
<keyword evidence="2" id="KW-0808">Transferase</keyword>
<dbReference type="SUPFAM" id="SSF55729">
    <property type="entry name" value="Acyl-CoA N-acyltransferases (Nat)"/>
    <property type="match status" value="1"/>
</dbReference>
<dbReference type="GO" id="GO:0047921">
    <property type="term" value="F:aminoglycoside 2'-N-acetyltransferase activity"/>
    <property type="evidence" value="ECO:0007669"/>
    <property type="project" value="UniProtKB-EC"/>
</dbReference>
<reference evidence="2 4" key="1">
    <citation type="submission" date="2020-05" db="EMBL/GenBank/DDBJ databases">
        <title>Whole genome shotgun sequence of Streptomyces fulvorobeus NBRC 15897.</title>
        <authorList>
            <person name="Komaki H."/>
            <person name="Tamura T."/>
        </authorList>
    </citation>
    <scope>NUCLEOTIDE SEQUENCE [LARGE SCALE GENOMIC DNA]</scope>
    <source>
        <strain evidence="2 4">NBRC 15897</strain>
    </source>
</reference>
<dbReference type="Pfam" id="PF13527">
    <property type="entry name" value="Acetyltransf_9"/>
    <property type="match status" value="1"/>
</dbReference>
<dbReference type="EC" id="2.3.1.59" evidence="3"/>
<dbReference type="EMBL" id="BLWC01000001">
    <property type="protein sequence ID" value="GFM99575.1"/>
    <property type="molecule type" value="Genomic_DNA"/>
</dbReference>
<sequence length="179" mass="19550">MTRQAALYTAHTHELTPALLEDVRAFLDTAFAGDFGDDDWDHTLGGVHVLARGDDGDLLAHGSVIQRRVIHEDRSYRIGYVESVAVRADRRREGLGGRLMAALEGVIDRAYDFGALSASTEGALLYEARGWELWRGSITALGPRGTVPLPEEEGSAYVRGGPAIRTGTLLFDWRDGDVL</sequence>
<feature type="domain" description="N-acetyltransferase" evidence="1">
    <location>
        <begin position="10"/>
        <end position="164"/>
    </location>
</feature>
<dbReference type="Proteomes" id="UP000530403">
    <property type="component" value="Unassembled WGS sequence"/>
</dbReference>
<comment type="caution">
    <text evidence="2">The sequence shown here is derived from an EMBL/GenBank/DDBJ whole genome shotgun (WGS) entry which is preliminary data.</text>
</comment>
<name>A0A7J0CAK2_9ACTN</name>
<dbReference type="Gene3D" id="3.40.630.30">
    <property type="match status" value="1"/>
</dbReference>
<dbReference type="Proteomes" id="UP000498980">
    <property type="component" value="Unassembled WGS sequence"/>
</dbReference>
<dbReference type="InterPro" id="IPR016181">
    <property type="entry name" value="Acyl_CoA_acyltransferase"/>
</dbReference>